<dbReference type="PANTHER" id="PTHR48081:SF3">
    <property type="entry name" value="ALPHA_BETA HYDROLASE FOLD-3 DOMAIN-CONTAINING PROTEIN"/>
    <property type="match status" value="1"/>
</dbReference>
<dbReference type="EMBL" id="ML737566">
    <property type="protein sequence ID" value="KAE8370390.1"/>
    <property type="molecule type" value="Genomic_DNA"/>
</dbReference>
<protein>
    <submittedName>
        <fullName evidence="3">Alpha/Beta hydrolase protein</fullName>
    </submittedName>
</protein>
<dbReference type="InterPro" id="IPR050300">
    <property type="entry name" value="GDXG_lipolytic_enzyme"/>
</dbReference>
<dbReference type="Pfam" id="PF07859">
    <property type="entry name" value="Abhydrolase_3"/>
    <property type="match status" value="1"/>
</dbReference>
<gene>
    <name evidence="3" type="ORF">BDV27DRAFT_170074</name>
</gene>
<keyword evidence="1 3" id="KW-0378">Hydrolase</keyword>
<name>A0A5N7ANT8_9EURO</name>
<dbReference type="GO" id="GO:0016787">
    <property type="term" value="F:hydrolase activity"/>
    <property type="evidence" value="ECO:0007669"/>
    <property type="project" value="UniProtKB-KW"/>
</dbReference>
<accession>A0A5N7ANT8</accession>
<dbReference type="Gene3D" id="3.40.50.1820">
    <property type="entry name" value="alpha/beta hydrolase"/>
    <property type="match status" value="1"/>
</dbReference>
<dbReference type="SUPFAM" id="SSF53474">
    <property type="entry name" value="alpha/beta-Hydrolases"/>
    <property type="match status" value="1"/>
</dbReference>
<evidence type="ECO:0000313" key="4">
    <source>
        <dbReference type="Proteomes" id="UP000326268"/>
    </source>
</evidence>
<proteinExistence type="predicted"/>
<dbReference type="InterPro" id="IPR029058">
    <property type="entry name" value="AB_hydrolase_fold"/>
</dbReference>
<dbReference type="PANTHER" id="PTHR48081">
    <property type="entry name" value="AB HYDROLASE SUPERFAMILY PROTEIN C4A8.06C"/>
    <property type="match status" value="1"/>
</dbReference>
<reference evidence="3 4" key="1">
    <citation type="submission" date="2019-04" db="EMBL/GenBank/DDBJ databases">
        <title>Friends and foes A comparative genomics studyof 23 Aspergillus species from section Flavi.</title>
        <authorList>
            <consortium name="DOE Joint Genome Institute"/>
            <person name="Kjaerbolling I."/>
            <person name="Vesth T."/>
            <person name="Frisvad J.C."/>
            <person name="Nybo J.L."/>
            <person name="Theobald S."/>
            <person name="Kildgaard S."/>
            <person name="Isbrandt T."/>
            <person name="Kuo A."/>
            <person name="Sato A."/>
            <person name="Lyhne E.K."/>
            <person name="Kogle M.E."/>
            <person name="Wiebenga A."/>
            <person name="Kun R.S."/>
            <person name="Lubbers R.J."/>
            <person name="Makela M.R."/>
            <person name="Barry K."/>
            <person name="Chovatia M."/>
            <person name="Clum A."/>
            <person name="Daum C."/>
            <person name="Haridas S."/>
            <person name="He G."/>
            <person name="LaButti K."/>
            <person name="Lipzen A."/>
            <person name="Mondo S."/>
            <person name="Riley R."/>
            <person name="Salamov A."/>
            <person name="Simmons B.A."/>
            <person name="Magnuson J.K."/>
            <person name="Henrissat B."/>
            <person name="Mortensen U.H."/>
            <person name="Larsen T.O."/>
            <person name="Devries R.P."/>
            <person name="Grigoriev I.V."/>
            <person name="Machida M."/>
            <person name="Baker S.E."/>
            <person name="Andersen M.R."/>
        </authorList>
    </citation>
    <scope>NUCLEOTIDE SEQUENCE [LARGE SCALE GENOMIC DNA]</scope>
    <source>
        <strain evidence="3 4">CBS 763.97</strain>
    </source>
</reference>
<evidence type="ECO:0000256" key="1">
    <source>
        <dbReference type="ARBA" id="ARBA00022801"/>
    </source>
</evidence>
<keyword evidence="4" id="KW-1185">Reference proteome</keyword>
<dbReference type="OrthoDB" id="19653at2759"/>
<evidence type="ECO:0000259" key="2">
    <source>
        <dbReference type="Pfam" id="PF07859"/>
    </source>
</evidence>
<dbReference type="InterPro" id="IPR013094">
    <property type="entry name" value="AB_hydrolase_3"/>
</dbReference>
<dbReference type="RefSeq" id="XP_031933471.1">
    <property type="nucleotide sequence ID" value="XM_032075205.1"/>
</dbReference>
<dbReference type="AlphaFoldDB" id="A0A5N7ANT8"/>
<dbReference type="Proteomes" id="UP000326268">
    <property type="component" value="Unassembled WGS sequence"/>
</dbReference>
<feature type="domain" description="Alpha/beta hydrolase fold-3" evidence="2">
    <location>
        <begin position="92"/>
        <end position="210"/>
    </location>
</feature>
<dbReference type="GeneID" id="43659651"/>
<sequence length="373" mass="41285">MSTSYQRACLSFHMYTLASILCLLITWRKHSYNTSRHPLAASKPTTMSIPSHPKLEGFDIIQATYKQIGEHAIRVDILIPQTPYTGKRPTLVRTHGGALVACDSLFMDFFPHWASDLALKYGAVIVSPNYRLMPESTSSEIYDDIDDFWNWLHSPALTDLLANHTTPTEIDLSRILTTGDSAGGLLSLYLALTYPSQIRASTAGYPWVNPSSAGFQAPRTTLPFGVHTPESVIDDTVAAAASGAVMSSDRSPARLAFMLAAVEHGRLARFYERQEEGSSRRQLFYPAKRLEEPGMSIPQGGIAIWHGRQDTVVPLEDVEQFVVRLLEATKGLASGDKVVLALRDGDHGFDMDNRYEDEWLQNALKSAVDAWLG</sequence>
<evidence type="ECO:0000313" key="3">
    <source>
        <dbReference type="EMBL" id="KAE8370390.1"/>
    </source>
</evidence>
<organism evidence="3 4">
    <name type="scientific">Aspergillus caelatus</name>
    <dbReference type="NCBI Taxonomy" id="61420"/>
    <lineage>
        <taxon>Eukaryota</taxon>
        <taxon>Fungi</taxon>
        <taxon>Dikarya</taxon>
        <taxon>Ascomycota</taxon>
        <taxon>Pezizomycotina</taxon>
        <taxon>Eurotiomycetes</taxon>
        <taxon>Eurotiomycetidae</taxon>
        <taxon>Eurotiales</taxon>
        <taxon>Aspergillaceae</taxon>
        <taxon>Aspergillus</taxon>
        <taxon>Aspergillus subgen. Circumdati</taxon>
    </lineage>
</organism>